<dbReference type="EMBL" id="LT634361">
    <property type="protein sequence ID" value="SFZ81648.1"/>
    <property type="molecule type" value="Genomic_DNA"/>
</dbReference>
<accession>A0A2H1E9B3</accession>
<name>A0A2H1E9B3_9FLAO</name>
<keyword evidence="3" id="KW-0813">Transport</keyword>
<evidence type="ECO:0000256" key="1">
    <source>
        <dbReference type="ARBA" id="ARBA00004383"/>
    </source>
</evidence>
<keyword evidence="9" id="KW-0472">Membrane</keyword>
<gene>
    <name evidence="12" type="ORF">MARIT_1216</name>
</gene>
<dbReference type="GO" id="GO:0055085">
    <property type="term" value="P:transmembrane transport"/>
    <property type="evidence" value="ECO:0007669"/>
    <property type="project" value="InterPro"/>
</dbReference>
<feature type="signal peptide" evidence="10">
    <location>
        <begin position="1"/>
        <end position="20"/>
    </location>
</feature>
<feature type="chain" id="PRO_5013655272" evidence="10">
    <location>
        <begin position="21"/>
        <end position="379"/>
    </location>
</feature>
<dbReference type="PANTHER" id="PTHR33446:SF2">
    <property type="entry name" value="PROTEIN TONB"/>
    <property type="match status" value="1"/>
</dbReference>
<evidence type="ECO:0000256" key="3">
    <source>
        <dbReference type="ARBA" id="ARBA00022448"/>
    </source>
</evidence>
<organism evidence="12 13">
    <name type="scientific">Tenacibaculum maritimum NCIMB 2154</name>
    <dbReference type="NCBI Taxonomy" id="1349785"/>
    <lineage>
        <taxon>Bacteria</taxon>
        <taxon>Pseudomonadati</taxon>
        <taxon>Bacteroidota</taxon>
        <taxon>Flavobacteriia</taxon>
        <taxon>Flavobacteriales</taxon>
        <taxon>Flavobacteriaceae</taxon>
        <taxon>Tenacibaculum</taxon>
    </lineage>
</organism>
<comment type="similarity">
    <text evidence="2">Belongs to the TonB family.</text>
</comment>
<dbReference type="InterPro" id="IPR037682">
    <property type="entry name" value="TonB_C"/>
</dbReference>
<evidence type="ECO:0000313" key="13">
    <source>
        <dbReference type="Proteomes" id="UP000231564"/>
    </source>
</evidence>
<dbReference type="InterPro" id="IPR006260">
    <property type="entry name" value="TonB/TolA_C"/>
</dbReference>
<dbReference type="NCBIfam" id="TIGR01352">
    <property type="entry name" value="tonB_Cterm"/>
    <property type="match status" value="2"/>
</dbReference>
<evidence type="ECO:0000256" key="4">
    <source>
        <dbReference type="ARBA" id="ARBA00022475"/>
    </source>
</evidence>
<evidence type="ECO:0000313" key="12">
    <source>
        <dbReference type="EMBL" id="SFZ81648.1"/>
    </source>
</evidence>
<proteinExistence type="inferred from homology"/>
<evidence type="ECO:0000256" key="7">
    <source>
        <dbReference type="ARBA" id="ARBA00022927"/>
    </source>
</evidence>
<dbReference type="SUPFAM" id="SSF74653">
    <property type="entry name" value="TolA/TonB C-terminal domain"/>
    <property type="match status" value="2"/>
</dbReference>
<keyword evidence="10" id="KW-0732">Signal</keyword>
<dbReference type="PROSITE" id="PS52015">
    <property type="entry name" value="TONB_CTD"/>
    <property type="match status" value="2"/>
</dbReference>
<keyword evidence="5" id="KW-0997">Cell inner membrane</keyword>
<keyword evidence="13" id="KW-1185">Reference proteome</keyword>
<evidence type="ECO:0000256" key="2">
    <source>
        <dbReference type="ARBA" id="ARBA00006555"/>
    </source>
</evidence>
<dbReference type="Proteomes" id="UP000231564">
    <property type="component" value="Chromosome MARIT"/>
</dbReference>
<dbReference type="GO" id="GO:0015031">
    <property type="term" value="P:protein transport"/>
    <property type="evidence" value="ECO:0007669"/>
    <property type="project" value="UniProtKB-KW"/>
</dbReference>
<evidence type="ECO:0000256" key="9">
    <source>
        <dbReference type="ARBA" id="ARBA00023136"/>
    </source>
</evidence>
<protein>
    <submittedName>
        <fullName evidence="12">TonB family protein</fullName>
    </submittedName>
</protein>
<dbReference type="AlphaFoldDB" id="A0A2H1E9B3"/>
<keyword evidence="8" id="KW-1133">Transmembrane helix</keyword>
<dbReference type="KEGG" id="tmar:MARIT_1216"/>
<feature type="domain" description="TonB C-terminal" evidence="11">
    <location>
        <begin position="136"/>
        <end position="233"/>
    </location>
</feature>
<evidence type="ECO:0000256" key="8">
    <source>
        <dbReference type="ARBA" id="ARBA00022989"/>
    </source>
</evidence>
<keyword evidence="7" id="KW-0653">Protein transport</keyword>
<dbReference type="STRING" id="1349785.GCA_000509405_01049"/>
<dbReference type="GO" id="GO:0098797">
    <property type="term" value="C:plasma membrane protein complex"/>
    <property type="evidence" value="ECO:0007669"/>
    <property type="project" value="TreeGrafter"/>
</dbReference>
<dbReference type="OrthoDB" id="1522859at2"/>
<reference evidence="12 13" key="1">
    <citation type="submission" date="2016-11" db="EMBL/GenBank/DDBJ databases">
        <authorList>
            <person name="Jaros S."/>
            <person name="Januszkiewicz K."/>
            <person name="Wedrychowicz H."/>
        </authorList>
    </citation>
    <scope>NUCLEOTIDE SEQUENCE [LARGE SCALE GENOMIC DNA]</scope>
    <source>
        <strain evidence="12">NCIMB 2154T</strain>
    </source>
</reference>
<evidence type="ECO:0000256" key="5">
    <source>
        <dbReference type="ARBA" id="ARBA00022519"/>
    </source>
</evidence>
<keyword evidence="4" id="KW-1003">Cell membrane</keyword>
<evidence type="ECO:0000256" key="6">
    <source>
        <dbReference type="ARBA" id="ARBA00022692"/>
    </source>
</evidence>
<evidence type="ECO:0000256" key="10">
    <source>
        <dbReference type="SAM" id="SignalP"/>
    </source>
</evidence>
<dbReference type="PANTHER" id="PTHR33446">
    <property type="entry name" value="PROTEIN TONB-RELATED"/>
    <property type="match status" value="1"/>
</dbReference>
<feature type="domain" description="TonB C-terminal" evidence="11">
    <location>
        <begin position="288"/>
        <end position="379"/>
    </location>
</feature>
<sequence>MMRFSLLFVIPLMICNIAMAQEVCDSPDESMADPNSITKCAVEDTKEANGKKSSKISIEVSTRRRIKRVRDKATGVGNVGSTHQIASIDKSNLLVGKLEIASNTTKALDVLPFNIVDEVPLFSKCKDVSLLKQSKCFSEQITSHIIRNFKYPSKALAKGIEGRVLVQFIINKEGKVEKITTRSPQNTELLKIEAKRLINKLPKFIPGRQNGQPIKVRYGIPITFKIPGKSDNIASKKKVNKSRIKKKKNTFKKVKEIVITDAITFNTVESIPQFKACKGKTGDENLACFNQKMVKHIQKNFYYPEEAAVKGIEGRVWVNFIIDKKGEVTNIKMRGPKGGQDLEEEAKRMVAKLPAFIPGKHQGKTANVKYNIPIVFKLN</sequence>
<dbReference type="InterPro" id="IPR051045">
    <property type="entry name" value="TonB-dependent_transducer"/>
</dbReference>
<comment type="subcellular location">
    <subcellularLocation>
        <location evidence="1">Cell inner membrane</location>
        <topology evidence="1">Single-pass membrane protein</topology>
        <orientation evidence="1">Periplasmic side</orientation>
    </subcellularLocation>
</comment>
<keyword evidence="6" id="KW-0812">Transmembrane</keyword>
<dbReference type="Gene3D" id="3.30.1150.10">
    <property type="match status" value="2"/>
</dbReference>
<dbReference type="GO" id="GO:0031992">
    <property type="term" value="F:energy transducer activity"/>
    <property type="evidence" value="ECO:0007669"/>
    <property type="project" value="TreeGrafter"/>
</dbReference>
<dbReference type="Pfam" id="PF03544">
    <property type="entry name" value="TonB_C"/>
    <property type="match status" value="2"/>
</dbReference>
<evidence type="ECO:0000259" key="11">
    <source>
        <dbReference type="PROSITE" id="PS52015"/>
    </source>
</evidence>